<evidence type="ECO:0008006" key="4">
    <source>
        <dbReference type="Google" id="ProtNLM"/>
    </source>
</evidence>
<accession>A0ABM8FJU2</accession>
<gene>
    <name evidence="2" type="ORF">HCR_08790</name>
</gene>
<keyword evidence="1" id="KW-0812">Transmembrane</keyword>
<keyword evidence="3" id="KW-1185">Reference proteome</keyword>
<keyword evidence="1" id="KW-0472">Membrane</keyword>
<dbReference type="RefSeq" id="WP_286337757.1">
    <property type="nucleotide sequence ID" value="NZ_AP027370.1"/>
</dbReference>
<dbReference type="Proteomes" id="UP001321445">
    <property type="component" value="Chromosome"/>
</dbReference>
<dbReference type="EMBL" id="AP027370">
    <property type="protein sequence ID" value="BDY12567.1"/>
    <property type="molecule type" value="Genomic_DNA"/>
</dbReference>
<proteinExistence type="predicted"/>
<evidence type="ECO:0000313" key="2">
    <source>
        <dbReference type="EMBL" id="BDY12567.1"/>
    </source>
</evidence>
<keyword evidence="1" id="KW-1133">Transmembrane helix</keyword>
<sequence>MNPEQLPIRDIKPLLPIPDVSFYLFVGFAGVGVLVLSAILIFVWKWWQKHRRIDPRIGWLRQLDSIDYGNPKKAAYVMTKYGRLLAEDKRRQEILEQLLPRLERYKYRKKVPPLDEETKRFMKLFIEMSHDAL</sequence>
<name>A0ABM8FJU2_9BACT</name>
<feature type="transmembrane region" description="Helical" evidence="1">
    <location>
        <begin position="20"/>
        <end position="44"/>
    </location>
</feature>
<protein>
    <recommendedName>
        <fullName evidence="4">DUF4381 domain-containing protein</fullName>
    </recommendedName>
</protein>
<reference evidence="2 3" key="1">
    <citation type="submission" date="2023-03" db="EMBL/GenBank/DDBJ databases">
        <title>Description of Hydrogenimonas sp. ISO32.</title>
        <authorList>
            <person name="Mino S."/>
            <person name="Fukazawa S."/>
            <person name="Sawabe T."/>
        </authorList>
    </citation>
    <scope>NUCLEOTIDE SEQUENCE [LARGE SCALE GENOMIC DNA]</scope>
    <source>
        <strain evidence="2 3">ISO32</strain>
    </source>
</reference>
<evidence type="ECO:0000313" key="3">
    <source>
        <dbReference type="Proteomes" id="UP001321445"/>
    </source>
</evidence>
<organism evidence="2 3">
    <name type="scientific">Hydrogenimonas cancrithermarum</name>
    <dbReference type="NCBI Taxonomy" id="2993563"/>
    <lineage>
        <taxon>Bacteria</taxon>
        <taxon>Pseudomonadati</taxon>
        <taxon>Campylobacterota</taxon>
        <taxon>Epsilonproteobacteria</taxon>
        <taxon>Campylobacterales</taxon>
        <taxon>Hydrogenimonadaceae</taxon>
        <taxon>Hydrogenimonas</taxon>
    </lineage>
</organism>
<evidence type="ECO:0000256" key="1">
    <source>
        <dbReference type="SAM" id="Phobius"/>
    </source>
</evidence>